<sequence>MLISGASAQTIDRRAAIAACNASEFASVLHPAPVKYEASAYWLSQQFVKWPGASKVGRFSLYYSALGQIQAVVGAKLSGADGVVSLAVSDKILPVALTNRFKFVENGLLLRLADADLARMPNLHKQQIFLVQEDPNGVVLKSASLQIPGALDDLYSSAKEIRDLGVHVTARQTSFKLWAPTAQVVGLCLYDQANSRANTFEPMQWNANSGIWSLQKGISLKGKYYQYLLDVYVPGVGVVRNRVTDPYSISLSGDSKRSYIAQLDSPALQPKGWGATSSPRKDLAQTDMAVYELHVRDFSINDATVGLAHRGKYLAFTEPASRGMRHLQALAQAGITDVHLLPVFDFASVPEKGCVSPLIQGGADSETQQASSSVAAGQDCYNWGYDPFHYNAPEGSYSTNADDGAKRIFEFRQMVQALHKAGLRVGMDVVYNHTDAVGQKATSVLDRIVPGYYHRLDALGQVEQSTCTPCGNTATENMMMGKLMIDSVLQWATQYKIDSFRFDLMAHQPRAVMEELQAKLRAQTGREIQLLGEGWNFGEVANGARFVQASQLSLNGTGIATFSDRGRDAVRGGGAGDTGADLMRHKGYINGLADQGAAASDLAKTADMVRVGLTGSLRDFSMTSYDGSIKNLEQIDYAGQPAAYVSEPAEVVNYVENHDNQTLFDINVYKLPQDTSRIDRVRVQMLGVAITAFSQGIAYFHAGVDILRSKSMDRNSYNSGDWFNRLDWSYQDNYFATGLPPKADNADAYPMIAPLLANSLIKPGSPEIALARDMFRDLLKIRSSSSLFRLRSAADVRQRLHFDNLGVGQNAAVIVGHLDGAGYSGANFKSLRYFINVATNSQQIQIPDALGIDYVLHPVHTDVNAADKRIAAMANFNTASGSFSVPARSAVVFVQK</sequence>
<dbReference type="CDD" id="cd02860">
    <property type="entry name" value="E_set_Pullulanase"/>
    <property type="match status" value="1"/>
</dbReference>
<evidence type="ECO:0000313" key="5">
    <source>
        <dbReference type="EMBL" id="AZP14393.1"/>
    </source>
</evidence>
<dbReference type="Pfam" id="PF11852">
    <property type="entry name" value="Pullul_strch_C"/>
    <property type="match status" value="1"/>
</dbReference>
<dbReference type="Pfam" id="PF02922">
    <property type="entry name" value="CBM_48"/>
    <property type="match status" value="1"/>
</dbReference>
<dbReference type="Gene3D" id="2.60.40.1180">
    <property type="entry name" value="Golgi alpha-mannosidase II"/>
    <property type="match status" value="1"/>
</dbReference>
<dbReference type="KEGG" id="upv:EJN92_03420"/>
<name>A0A3Q9BTY9_9BURK</name>
<evidence type="ECO:0000259" key="2">
    <source>
        <dbReference type="Pfam" id="PF02922"/>
    </source>
</evidence>
<feature type="domain" description="Alpha-1,6-glucosidases pullulanase-type C-terminal" evidence="3">
    <location>
        <begin position="730"/>
        <end position="895"/>
    </location>
</feature>
<dbReference type="Gene3D" id="2.60.40.1130">
    <property type="entry name" value="Rab geranylgeranyltransferase alpha-subunit, insert domain"/>
    <property type="match status" value="1"/>
</dbReference>
<dbReference type="CDD" id="cd11341">
    <property type="entry name" value="AmyAc_Pullulanase_LD-like"/>
    <property type="match status" value="1"/>
</dbReference>
<feature type="domain" description="Pullulanase N2" evidence="4">
    <location>
        <begin position="38"/>
        <end position="153"/>
    </location>
</feature>
<dbReference type="AlphaFoldDB" id="A0A3Q9BTY9"/>
<protein>
    <submittedName>
        <fullName evidence="5">DUF3372 domain-containing protein</fullName>
    </submittedName>
</protein>
<dbReference type="InterPro" id="IPR014756">
    <property type="entry name" value="Ig_E-set"/>
</dbReference>
<dbReference type="Proteomes" id="UP000275663">
    <property type="component" value="Chromosome"/>
</dbReference>
<reference evidence="5 6" key="1">
    <citation type="journal article" date="2011" name="Int. J. Syst. Evol. Microbiol.">
        <title>Description of Undibacterium oligocarboniphilum sp. nov., isolated from purified water, and Undibacterium pigrum strain CCUG 49012 as the type strain of Undibacterium parvum sp. nov., and emended descriptions of the genus Undibacterium and the species Undibacterium pigrum.</title>
        <authorList>
            <person name="Eder W."/>
            <person name="Wanner G."/>
            <person name="Ludwig W."/>
            <person name="Busse H.J."/>
            <person name="Ziemke-Kageler F."/>
            <person name="Lang E."/>
        </authorList>
    </citation>
    <scope>NUCLEOTIDE SEQUENCE [LARGE SCALE GENOMIC DNA]</scope>
    <source>
        <strain evidence="5 6">DSM 23061</strain>
    </source>
</reference>
<accession>A0A3Q9BTY9</accession>
<dbReference type="OrthoDB" id="9800174at2"/>
<proteinExistence type="inferred from homology"/>
<dbReference type="EMBL" id="CP034464">
    <property type="protein sequence ID" value="AZP14393.1"/>
    <property type="molecule type" value="Genomic_DNA"/>
</dbReference>
<dbReference type="Pfam" id="PF17967">
    <property type="entry name" value="Pullulanase_N2"/>
    <property type="match status" value="1"/>
</dbReference>
<dbReference type="InterPro" id="IPR017853">
    <property type="entry name" value="GH"/>
</dbReference>
<feature type="domain" description="Glycoside hydrolase family 13 N-terminal" evidence="2">
    <location>
        <begin position="164"/>
        <end position="248"/>
    </location>
</feature>
<evidence type="ECO:0000259" key="3">
    <source>
        <dbReference type="Pfam" id="PF11852"/>
    </source>
</evidence>
<evidence type="ECO:0000313" key="6">
    <source>
        <dbReference type="Proteomes" id="UP000275663"/>
    </source>
</evidence>
<dbReference type="InterPro" id="IPR024561">
    <property type="entry name" value="Pullul_strch_C"/>
</dbReference>
<gene>
    <name evidence="5" type="ORF">EJN92_03420</name>
</gene>
<dbReference type="Gene3D" id="2.60.40.10">
    <property type="entry name" value="Immunoglobulins"/>
    <property type="match status" value="1"/>
</dbReference>
<dbReference type="InterPro" id="IPR013780">
    <property type="entry name" value="Glyco_hydro_b"/>
</dbReference>
<organism evidence="5 6">
    <name type="scientific">Undibacterium parvum</name>
    <dbReference type="NCBI Taxonomy" id="401471"/>
    <lineage>
        <taxon>Bacteria</taxon>
        <taxon>Pseudomonadati</taxon>
        <taxon>Pseudomonadota</taxon>
        <taxon>Betaproteobacteria</taxon>
        <taxon>Burkholderiales</taxon>
        <taxon>Oxalobacteraceae</taxon>
        <taxon>Undibacterium</taxon>
    </lineage>
</organism>
<evidence type="ECO:0000259" key="4">
    <source>
        <dbReference type="Pfam" id="PF17967"/>
    </source>
</evidence>
<dbReference type="Gene3D" id="3.20.20.80">
    <property type="entry name" value="Glycosidases"/>
    <property type="match status" value="1"/>
</dbReference>
<evidence type="ECO:0000256" key="1">
    <source>
        <dbReference type="ARBA" id="ARBA00008061"/>
    </source>
</evidence>
<dbReference type="InterPro" id="IPR004193">
    <property type="entry name" value="Glyco_hydro_13_N"/>
</dbReference>
<dbReference type="GO" id="GO:0005975">
    <property type="term" value="P:carbohydrate metabolic process"/>
    <property type="evidence" value="ECO:0007669"/>
    <property type="project" value="InterPro"/>
</dbReference>
<dbReference type="InterPro" id="IPR013783">
    <property type="entry name" value="Ig-like_fold"/>
</dbReference>
<keyword evidence="6" id="KW-1185">Reference proteome</keyword>
<dbReference type="SUPFAM" id="SSF81296">
    <property type="entry name" value="E set domains"/>
    <property type="match status" value="2"/>
</dbReference>
<dbReference type="SUPFAM" id="SSF51445">
    <property type="entry name" value="(Trans)glycosidases"/>
    <property type="match status" value="1"/>
</dbReference>
<dbReference type="GO" id="GO:0004553">
    <property type="term" value="F:hydrolase activity, hydrolyzing O-glycosyl compounds"/>
    <property type="evidence" value="ECO:0007669"/>
    <property type="project" value="InterPro"/>
</dbReference>
<comment type="similarity">
    <text evidence="1">Belongs to the glycosyl hydrolase 13 family.</text>
</comment>
<dbReference type="InterPro" id="IPR040671">
    <property type="entry name" value="Pullulanase_N2"/>
</dbReference>
<dbReference type="SUPFAM" id="SSF51011">
    <property type="entry name" value="Glycosyl hydrolase domain"/>
    <property type="match status" value="1"/>
</dbReference>
<dbReference type="PANTHER" id="PTHR43002">
    <property type="entry name" value="GLYCOGEN DEBRANCHING ENZYME"/>
    <property type="match status" value="1"/>
</dbReference>